<evidence type="ECO:0000313" key="3">
    <source>
        <dbReference type="Proteomes" id="UP000623467"/>
    </source>
</evidence>
<sequence>MPSRRFPSKVAHLDASDVSSKRLTRIDDEQSLCGPTVPRPSLVTGTNEAARRSYSHPDLSAPSTAPKTRKRHRNHRRYNPASQTSVADTGNTSKSVNDSNRTQNVDSDRSAKRARKGASQKDGSAVSNHSTANTQFNRSANAATGYRTSARPGGNSSQVDVNQRMKISNLSGTGGTGGAGGSGGLIGGPGGNGAGTVISMNFVFNFPR</sequence>
<feature type="compositionally biased region" description="Polar residues" evidence="1">
    <location>
        <begin position="80"/>
        <end position="105"/>
    </location>
</feature>
<evidence type="ECO:0000313" key="2">
    <source>
        <dbReference type="EMBL" id="KAF7357496.1"/>
    </source>
</evidence>
<comment type="caution">
    <text evidence="2">The sequence shown here is derived from an EMBL/GenBank/DDBJ whole genome shotgun (WGS) entry which is preliminary data.</text>
</comment>
<evidence type="ECO:0000256" key="1">
    <source>
        <dbReference type="SAM" id="MobiDB-lite"/>
    </source>
</evidence>
<reference evidence="2" key="1">
    <citation type="submission" date="2020-05" db="EMBL/GenBank/DDBJ databases">
        <title>Mycena genomes resolve the evolution of fungal bioluminescence.</title>
        <authorList>
            <person name="Tsai I.J."/>
        </authorList>
    </citation>
    <scope>NUCLEOTIDE SEQUENCE</scope>
    <source>
        <strain evidence="2">160909Yilan</strain>
    </source>
</reference>
<organism evidence="2 3">
    <name type="scientific">Mycena sanguinolenta</name>
    <dbReference type="NCBI Taxonomy" id="230812"/>
    <lineage>
        <taxon>Eukaryota</taxon>
        <taxon>Fungi</taxon>
        <taxon>Dikarya</taxon>
        <taxon>Basidiomycota</taxon>
        <taxon>Agaricomycotina</taxon>
        <taxon>Agaricomycetes</taxon>
        <taxon>Agaricomycetidae</taxon>
        <taxon>Agaricales</taxon>
        <taxon>Marasmiineae</taxon>
        <taxon>Mycenaceae</taxon>
        <taxon>Mycena</taxon>
    </lineage>
</organism>
<name>A0A8H6YF13_9AGAR</name>
<feature type="region of interest" description="Disordered" evidence="1">
    <location>
        <begin position="1"/>
        <end position="192"/>
    </location>
</feature>
<dbReference type="EMBL" id="JACAZH010000010">
    <property type="protein sequence ID" value="KAF7357496.1"/>
    <property type="molecule type" value="Genomic_DNA"/>
</dbReference>
<protein>
    <submittedName>
        <fullName evidence="2">Uncharacterized protein</fullName>
    </submittedName>
</protein>
<proteinExistence type="predicted"/>
<gene>
    <name evidence="2" type="ORF">MSAN_01345900</name>
</gene>
<feature type="compositionally biased region" description="Polar residues" evidence="1">
    <location>
        <begin position="121"/>
        <end position="142"/>
    </location>
</feature>
<accession>A0A8H6YF13</accession>
<feature type="compositionally biased region" description="Gly residues" evidence="1">
    <location>
        <begin position="172"/>
        <end position="192"/>
    </location>
</feature>
<dbReference type="Proteomes" id="UP000623467">
    <property type="component" value="Unassembled WGS sequence"/>
</dbReference>
<feature type="compositionally biased region" description="Basic residues" evidence="1">
    <location>
        <begin position="67"/>
        <end position="78"/>
    </location>
</feature>
<dbReference type="AlphaFoldDB" id="A0A8H6YF13"/>
<keyword evidence="3" id="KW-1185">Reference proteome</keyword>